<keyword evidence="3" id="KW-0732">Signal</keyword>
<dbReference type="STRING" id="1790.A5645_25925"/>
<dbReference type="InterPro" id="IPR018990">
    <property type="entry name" value="Prot_inh_I42_chagasin"/>
</dbReference>
<organism evidence="5 6">
    <name type="scientific">Mycobacterium asiaticum</name>
    <dbReference type="NCBI Taxonomy" id="1790"/>
    <lineage>
        <taxon>Bacteria</taxon>
        <taxon>Bacillati</taxon>
        <taxon>Actinomycetota</taxon>
        <taxon>Actinomycetes</taxon>
        <taxon>Mycobacteriales</taxon>
        <taxon>Mycobacteriaceae</taxon>
        <taxon>Mycobacterium</taxon>
    </lineage>
</organism>
<dbReference type="Pfam" id="PF09394">
    <property type="entry name" value="Inhibitor_I42"/>
    <property type="match status" value="1"/>
</dbReference>
<sequence>MKVRLLASTAALLLLVGCSGGNGAAAKNVEVSIDDVLNQSAISRDVTLAAGETLKVSLGANHSTPYRWTPDPKIADTTVLKQTGHEYIHADTDRVGAPGTEVWMFTTLRPGKTTIVASYGSIVGDAAPTCVFTANVTVQ</sequence>
<name>A0A1A3CST6_MYCAS</name>
<evidence type="ECO:0000256" key="1">
    <source>
        <dbReference type="ARBA" id="ARBA00022690"/>
    </source>
</evidence>
<evidence type="ECO:0000313" key="6">
    <source>
        <dbReference type="Proteomes" id="UP000093795"/>
    </source>
</evidence>
<dbReference type="Gene3D" id="2.60.40.2020">
    <property type="match status" value="1"/>
</dbReference>
<comment type="caution">
    <text evidence="5">The sequence shown here is derived from an EMBL/GenBank/DDBJ whole genome shotgun (WGS) entry which is preliminary data.</text>
</comment>
<dbReference type="InterPro" id="IPR036331">
    <property type="entry name" value="Chagasin-like_sf"/>
</dbReference>
<dbReference type="RefSeq" id="WP_065119577.1">
    <property type="nucleotide sequence ID" value="NZ_LZKQ01000050.1"/>
</dbReference>
<proteinExistence type="predicted"/>
<evidence type="ECO:0000256" key="3">
    <source>
        <dbReference type="SAM" id="SignalP"/>
    </source>
</evidence>
<reference evidence="5 6" key="1">
    <citation type="submission" date="2016-06" db="EMBL/GenBank/DDBJ databases">
        <authorList>
            <person name="Kjaerup R.B."/>
            <person name="Dalgaard T.S."/>
            <person name="Juul-Madsen H.R."/>
        </authorList>
    </citation>
    <scope>NUCLEOTIDE SEQUENCE [LARGE SCALE GENOMIC DNA]</scope>
    <source>
        <strain evidence="5 6">1081914.2</strain>
    </source>
</reference>
<protein>
    <recommendedName>
        <fullName evidence="4">Proteinase inhibitor I42 chagasin domain-containing protein</fullName>
    </recommendedName>
</protein>
<dbReference type="OrthoDB" id="4550788at2"/>
<keyword evidence="2" id="KW-0789">Thiol protease inhibitor</keyword>
<accession>A0A1A3CST6</accession>
<dbReference type="EMBL" id="LZKQ01000050">
    <property type="protein sequence ID" value="OBI89910.1"/>
    <property type="molecule type" value="Genomic_DNA"/>
</dbReference>
<feature type="domain" description="Proteinase inhibitor I42 chagasin" evidence="4">
    <location>
        <begin position="48"/>
        <end position="134"/>
    </location>
</feature>
<evidence type="ECO:0000313" key="5">
    <source>
        <dbReference type="EMBL" id="OBI89910.1"/>
    </source>
</evidence>
<dbReference type="GO" id="GO:0004869">
    <property type="term" value="F:cysteine-type endopeptidase inhibitor activity"/>
    <property type="evidence" value="ECO:0007669"/>
    <property type="project" value="UniProtKB-KW"/>
</dbReference>
<dbReference type="PROSITE" id="PS51257">
    <property type="entry name" value="PROKAR_LIPOPROTEIN"/>
    <property type="match status" value="1"/>
</dbReference>
<feature type="chain" id="PRO_5039332891" description="Proteinase inhibitor I42 chagasin domain-containing protein" evidence="3">
    <location>
        <begin position="25"/>
        <end position="139"/>
    </location>
</feature>
<dbReference type="SUPFAM" id="SSF141066">
    <property type="entry name" value="ICP-like"/>
    <property type="match status" value="1"/>
</dbReference>
<feature type="signal peptide" evidence="3">
    <location>
        <begin position="1"/>
        <end position="24"/>
    </location>
</feature>
<dbReference type="Proteomes" id="UP000093795">
    <property type="component" value="Unassembled WGS sequence"/>
</dbReference>
<evidence type="ECO:0000256" key="2">
    <source>
        <dbReference type="ARBA" id="ARBA00022704"/>
    </source>
</evidence>
<keyword evidence="1" id="KW-0646">Protease inhibitor</keyword>
<evidence type="ECO:0000259" key="4">
    <source>
        <dbReference type="Pfam" id="PF09394"/>
    </source>
</evidence>
<gene>
    <name evidence="5" type="ORF">A9X01_13035</name>
</gene>
<dbReference type="AlphaFoldDB" id="A0A1A3CST6"/>